<evidence type="ECO:0000313" key="2">
    <source>
        <dbReference type="Proteomes" id="UP000275368"/>
    </source>
</evidence>
<dbReference type="Proteomes" id="UP000275368">
    <property type="component" value="Chromosome"/>
</dbReference>
<organism evidence="1 2">
    <name type="scientific">Paenibacillus baekrokdamisoli</name>
    <dbReference type="NCBI Taxonomy" id="1712516"/>
    <lineage>
        <taxon>Bacteria</taxon>
        <taxon>Bacillati</taxon>
        <taxon>Bacillota</taxon>
        <taxon>Bacilli</taxon>
        <taxon>Bacillales</taxon>
        <taxon>Paenibacillaceae</taxon>
        <taxon>Paenibacillus</taxon>
    </lineage>
</organism>
<dbReference type="AlphaFoldDB" id="A0A3G9IMH8"/>
<keyword evidence="2" id="KW-1185">Reference proteome</keyword>
<dbReference type="RefSeq" id="WP_311545443.1">
    <property type="nucleotide sequence ID" value="NZ_AP019308.1"/>
</dbReference>
<dbReference type="Gene3D" id="3.40.50.720">
    <property type="entry name" value="NAD(P)-binding Rossmann-like Domain"/>
    <property type="match status" value="1"/>
</dbReference>
<gene>
    <name evidence="1" type="ORF">Back11_08510</name>
</gene>
<evidence type="ECO:0000313" key="1">
    <source>
        <dbReference type="EMBL" id="BBH19506.1"/>
    </source>
</evidence>
<protein>
    <submittedName>
        <fullName evidence="1">Putative thiazole-containing bacteriocin maturation protein</fullName>
    </submittedName>
</protein>
<dbReference type="KEGG" id="pbk:Back11_08510"/>
<dbReference type="EMBL" id="AP019308">
    <property type="protein sequence ID" value="BBH19506.1"/>
    <property type="molecule type" value="Genomic_DNA"/>
</dbReference>
<dbReference type="NCBIfam" id="TIGR03693">
    <property type="entry name" value="ocin_ThiF_like"/>
    <property type="match status" value="1"/>
</dbReference>
<proteinExistence type="predicted"/>
<name>A0A3G9IMH8_9BACL</name>
<reference evidence="1 2" key="1">
    <citation type="submission" date="2018-11" db="EMBL/GenBank/DDBJ databases">
        <title>Complete genome sequence of Paenibacillus baekrokdamisoli strain KCTC 33723.</title>
        <authorList>
            <person name="Kang S.W."/>
            <person name="Lee K.C."/>
            <person name="Kim K.K."/>
            <person name="Kim J.S."/>
            <person name="Kim D.S."/>
            <person name="Ko S.H."/>
            <person name="Yang S.H."/>
            <person name="Lee J.S."/>
        </authorList>
    </citation>
    <scope>NUCLEOTIDE SEQUENCE [LARGE SCALE GENOMIC DNA]</scope>
    <source>
        <strain evidence="1 2">KCTC 33723</strain>
    </source>
</reference>
<dbReference type="InterPro" id="IPR022368">
    <property type="entry name" value="Thiazole_bacteriocin_mat_put"/>
</dbReference>
<sequence length="652" mass="72561">MNPSMRLKVKGDTFFLPNPDGGVYFRNNVGSFRMEGSTIDQWIEKLIPVFNGEHTMEDLTDGLPDQYREQVYGIAEVLYVNGFVRDVSQDRPHHLPDGVLQKYASQIEFLDSFGGSGAYRLQLYRQAKVLAVGSGNFFVSLIKSLLESGLPQFRMLITDSETTNRQRLSELVENVHKTDPEIDVLEVNLPKEGGMDWREVIQPFDLILYVSHESGIGELKALHAVCKEEKKVLLPAMFMQQAGLAGPLIHPDSDGCLESAWRRIHHSALCKNPQLQTISSTSEAMLANVIVFETLKTVTEVTVSELKNKLFLLNLETLEGSWHTFLPHPLVNGCPAVEWIEDFEMGLERSPRQKESDGLIPFFSRLTSMETGVFHNWEEGDLKQLPLSQCRVQAADPLSEGPTELLPEIICNGLKHDEARREAGLAGIEAYVSRMAGMLVTALPVHSGSGSSVEPQSFEFVGVGAGETVAEGACRGLQKYLAEELRRRLATREPSVNRVQLSTIEDKRCRYYLYVLTAMQGVSAIGLGEEVSGFPVIWVGTNGCWYGAVDLNLTMALRRALQQALLKAQNKEAYLVMQAMEITSVIEREEAAQSISIPACEESGEEKVLQTALQILKRNGKRLLVCDLASESFLKEELAGVFGVLLREEESH</sequence>
<accession>A0A3G9IMH8</accession>